<dbReference type="OrthoDB" id="9780777at2"/>
<dbReference type="Pfam" id="PF16861">
    <property type="entry name" value="Carbam_trans_C"/>
    <property type="match status" value="1"/>
</dbReference>
<dbReference type="InterPro" id="IPR043129">
    <property type="entry name" value="ATPase_NBD"/>
</dbReference>
<dbReference type="InterPro" id="IPR031730">
    <property type="entry name" value="Carbam_trans_C"/>
</dbReference>
<proteinExistence type="inferred from homology"/>
<sequence>MKHSRSAPRYTPLNPRLGKLGFRVGLAIADQYFRTKNFYRADSVLAAERARELAARVERGETAYLVGLSIGGFHNTGAALVEFSPVGARVICNNEEERFSGQKHSNHYPRHSLDALAEIMSSRGIRPDQIVAWLATYDYALLMATGARSTLEEFPGSLAMMFEEHGPTFNGDDLKEGLRAPEDIARRFGLSAPPPIIGMPHHDDHAYFSHAVSPFAREKSPVMVVVVDGSGDAGSISLYLAEEGKLRLLRGNDSLFDSLGMFYAVLSATQGGWTALSSEGRYMGASAYGDTNRATNRFYAGLRDIFELREGGEVRLNRSLANWHRSMMRNPYTPELVEIMGPPIPPEDMWNPDAVLRVEDIQHHPNTQERLDKAAAVQMVFEDALIHLIDGLIRETGSDRLVLTGGAALNAVANMRILDHFDAAYYERVLRRSTRLHLWVPPVPGDSGVTIGAAYAFAALAGVGAGPGLDHAFYCGRAPKKCEILEALKDADDVAWVELGDAAQESEREAIADFMAFITARDGVIALFQGAAETGPRALGHRSFLANPCNPHTRETLNARVKYREAIRPLAPMATLEAAKALFELSDGGADDDYNVYNYMVLIAQAKPQAYEKVPAVIHADGSARIQIVRENTDALTHAYLKALGRRNGVEVAVNTSFNVAGPIAQTPVQALDTIRRAKGLDGVFMIAEEGMAVVAWTKKEASQIESWLAEWRAERQTRETSSFCSTES</sequence>
<comment type="caution">
    <text evidence="4">The sequence shown here is derived from an EMBL/GenBank/DDBJ whole genome shotgun (WGS) entry which is preliminary data.</text>
</comment>
<keyword evidence="4" id="KW-0808">Transferase</keyword>
<dbReference type="AlphaFoldDB" id="A0A6N8DNE4"/>
<dbReference type="Gene3D" id="3.90.870.20">
    <property type="entry name" value="Carbamoyltransferase, C-terminal domain"/>
    <property type="match status" value="1"/>
</dbReference>
<reference evidence="4 5" key="1">
    <citation type="submission" date="2019-11" db="EMBL/GenBank/DDBJ databases">
        <title>Whole-genome sequence of a Rhodoblastus acidophilus DSM 142.</title>
        <authorList>
            <person name="Kyndt J.A."/>
            <person name="Meyer T.E."/>
        </authorList>
    </citation>
    <scope>NUCLEOTIDE SEQUENCE [LARGE SCALE GENOMIC DNA]</scope>
    <source>
        <strain evidence="4 5">DSM 142</strain>
    </source>
</reference>
<dbReference type="InterPro" id="IPR038152">
    <property type="entry name" value="Carbam_trans_C_sf"/>
</dbReference>
<evidence type="ECO:0000259" key="2">
    <source>
        <dbReference type="Pfam" id="PF02543"/>
    </source>
</evidence>
<dbReference type="Gene3D" id="3.30.420.40">
    <property type="match status" value="2"/>
</dbReference>
<dbReference type="PANTHER" id="PTHR34847">
    <property type="entry name" value="NODULATION PROTEIN U"/>
    <property type="match status" value="1"/>
</dbReference>
<evidence type="ECO:0000256" key="1">
    <source>
        <dbReference type="ARBA" id="ARBA00006129"/>
    </source>
</evidence>
<organism evidence="4 5">
    <name type="scientific">Rhodoblastus acidophilus</name>
    <name type="common">Rhodopseudomonas acidophila</name>
    <dbReference type="NCBI Taxonomy" id="1074"/>
    <lineage>
        <taxon>Bacteria</taxon>
        <taxon>Pseudomonadati</taxon>
        <taxon>Pseudomonadota</taxon>
        <taxon>Alphaproteobacteria</taxon>
        <taxon>Hyphomicrobiales</taxon>
        <taxon>Rhodoblastaceae</taxon>
        <taxon>Rhodoblastus</taxon>
    </lineage>
</organism>
<evidence type="ECO:0000313" key="4">
    <source>
        <dbReference type="EMBL" id="MTV31999.1"/>
    </source>
</evidence>
<dbReference type="Proteomes" id="UP000439113">
    <property type="component" value="Unassembled WGS sequence"/>
</dbReference>
<feature type="domain" description="Carbamoyltransferase C-terminal" evidence="3">
    <location>
        <begin position="520"/>
        <end position="682"/>
    </location>
</feature>
<dbReference type="CDD" id="cd24033">
    <property type="entry name" value="ASKHA_NBD_NodU_CmcH-like_N"/>
    <property type="match status" value="1"/>
</dbReference>
<dbReference type="SUPFAM" id="SSF53067">
    <property type="entry name" value="Actin-like ATPase domain"/>
    <property type="match status" value="1"/>
</dbReference>
<dbReference type="EMBL" id="WNKS01000012">
    <property type="protein sequence ID" value="MTV31999.1"/>
    <property type="molecule type" value="Genomic_DNA"/>
</dbReference>
<dbReference type="GO" id="GO:0016740">
    <property type="term" value="F:transferase activity"/>
    <property type="evidence" value="ECO:0007669"/>
    <property type="project" value="UniProtKB-KW"/>
</dbReference>
<protein>
    <submittedName>
        <fullName evidence="4">Carbamoyltransferase</fullName>
    </submittedName>
</protein>
<evidence type="ECO:0000259" key="3">
    <source>
        <dbReference type="Pfam" id="PF16861"/>
    </source>
</evidence>
<dbReference type="PANTHER" id="PTHR34847:SF1">
    <property type="entry name" value="NODULATION PROTEIN U"/>
    <property type="match status" value="1"/>
</dbReference>
<dbReference type="RefSeq" id="WP_155446690.1">
    <property type="nucleotide sequence ID" value="NZ_JAOQNR010000013.1"/>
</dbReference>
<dbReference type="InterPro" id="IPR051338">
    <property type="entry name" value="NodU/CmcH_Carbamoyltrnsfr"/>
</dbReference>
<evidence type="ECO:0000313" key="5">
    <source>
        <dbReference type="Proteomes" id="UP000439113"/>
    </source>
</evidence>
<comment type="similarity">
    <text evidence="1">Belongs to the NodU/CmcH family.</text>
</comment>
<gene>
    <name evidence="4" type="ORF">GJ654_13485</name>
</gene>
<name>A0A6N8DNE4_RHOAC</name>
<dbReference type="Pfam" id="PF02543">
    <property type="entry name" value="Carbam_trans_N"/>
    <property type="match status" value="1"/>
</dbReference>
<dbReference type="InterPro" id="IPR003696">
    <property type="entry name" value="Carbtransf_dom"/>
</dbReference>
<feature type="domain" description="Carbamoyltransferase" evidence="2">
    <location>
        <begin position="67"/>
        <end position="454"/>
    </location>
</feature>
<accession>A0A6N8DNE4</accession>